<feature type="compositionally biased region" description="Polar residues" evidence="7">
    <location>
        <begin position="397"/>
        <end position="410"/>
    </location>
</feature>
<comment type="catalytic activity">
    <reaction evidence="6">
        <text>ATP + H2O = ADP + phosphate + H(+)</text>
        <dbReference type="Rhea" id="RHEA:13065"/>
        <dbReference type="ChEBI" id="CHEBI:15377"/>
        <dbReference type="ChEBI" id="CHEBI:15378"/>
        <dbReference type="ChEBI" id="CHEBI:30616"/>
        <dbReference type="ChEBI" id="CHEBI:43474"/>
        <dbReference type="ChEBI" id="CHEBI:456216"/>
        <dbReference type="EC" id="3.6.4.13"/>
    </reaction>
</comment>
<dbReference type="STRING" id="1299270.R9AH01"/>
<dbReference type="AlphaFoldDB" id="R9AH01"/>
<feature type="region of interest" description="Disordered" evidence="7">
    <location>
        <begin position="396"/>
        <end position="441"/>
    </location>
</feature>
<feature type="region of interest" description="Disordered" evidence="7">
    <location>
        <begin position="47"/>
        <end position="66"/>
    </location>
</feature>
<dbReference type="Pfam" id="PF00271">
    <property type="entry name" value="Helicase_C"/>
    <property type="match status" value="1"/>
</dbReference>
<proteinExistence type="predicted"/>
<dbReference type="InterPro" id="IPR027417">
    <property type="entry name" value="P-loop_NTPase"/>
</dbReference>
<evidence type="ECO:0000256" key="1">
    <source>
        <dbReference type="ARBA" id="ARBA00012552"/>
    </source>
</evidence>
<dbReference type="SUPFAM" id="SSF52540">
    <property type="entry name" value="P-loop containing nucleoside triphosphate hydrolases"/>
    <property type="match status" value="1"/>
</dbReference>
<evidence type="ECO:0000256" key="7">
    <source>
        <dbReference type="SAM" id="MobiDB-lite"/>
    </source>
</evidence>
<accession>R9AH01</accession>
<dbReference type="OrthoDB" id="10256233at2759"/>
<dbReference type="KEGG" id="wic:J056_004248"/>
<dbReference type="InterPro" id="IPR001650">
    <property type="entry name" value="Helicase_C-like"/>
</dbReference>
<dbReference type="RefSeq" id="XP_009267724.1">
    <property type="nucleotide sequence ID" value="XM_009269449.1"/>
</dbReference>
<evidence type="ECO:0000259" key="8">
    <source>
        <dbReference type="PROSITE" id="PS51192"/>
    </source>
</evidence>
<dbReference type="OMA" id="HSTIDFI"/>
<name>R9AH01_WALI9</name>
<dbReference type="GO" id="GO:0003676">
    <property type="term" value="F:nucleic acid binding"/>
    <property type="evidence" value="ECO:0007669"/>
    <property type="project" value="InterPro"/>
</dbReference>
<evidence type="ECO:0000256" key="6">
    <source>
        <dbReference type="ARBA" id="ARBA00047984"/>
    </source>
</evidence>
<reference evidence="11" key="1">
    <citation type="journal article" date="2013" name="BMC Genomics">
        <title>Genome and transcriptome sequencing of the halophilic fungus Wallemia ichthyophaga: haloadaptations present and absent.</title>
        <authorList>
            <person name="Zajc J."/>
            <person name="Liu Y."/>
            <person name="Dai W."/>
            <person name="Yang Z."/>
            <person name="Hu J."/>
            <person name="Gostincar C."/>
            <person name="Gunde-Cimerman N."/>
        </authorList>
    </citation>
    <scope>NUCLEOTIDE SEQUENCE [LARGE SCALE GENOMIC DNA]</scope>
    <source>
        <strain evidence="11">EXF-994 / CBS 113033</strain>
    </source>
</reference>
<dbReference type="Proteomes" id="UP000014064">
    <property type="component" value="Unassembled WGS sequence"/>
</dbReference>
<sequence>MNIYTNLRGWCGGISRGYKTNSGFGFKSNEPTVRTSKHQTKEALFNMGGGRRRSNKNNEEATDATQKLPSFNKNYVQFTDAVKHFSTVDVVDGLMERVRGEIGGKTLPTSIQSLAMMTLLGDAHGKQGKQGKQTLLAAETGSGKTYAFLIPMIDALKRSEVGAAPAHKAIRKPRALIMAPTRELCRQLTGQVKALTHICKLKSTYVWSAGEYQDENKDKLEKCNDDVLIGSPEQLNKLHEKGVSFDGVEWVVLDEADALFDDDFVDSTEKLVRMVEKARVDGNLSDNRSGNLNLNLVMSTATVNEKFSSYLHTHYPRINRLVSPKTHTLPRALKLSYAPYHSGNKLADLRGVVNDLISGSGKSSNSSKQAKTLVFVNTNERAEKVAKYFNEKGTPAVSMTSASQGRSRVSNRPIRPFLRGGVDISSSSGGSNGSGDNSNNISPASANTLVTTSLLARGLDFGTHVQNVVIAEESGSAVDFIHRAGRTGRAGAQGHVTVMVPLKKYQHLSRRGR</sequence>
<keyword evidence="3" id="KW-0378">Hydrolase</keyword>
<keyword evidence="5" id="KW-0067">ATP-binding</keyword>
<dbReference type="InterPro" id="IPR014001">
    <property type="entry name" value="Helicase_ATP-bd"/>
</dbReference>
<feature type="compositionally biased region" description="Low complexity" evidence="7">
    <location>
        <begin position="423"/>
        <end position="441"/>
    </location>
</feature>
<dbReference type="EC" id="3.6.4.13" evidence="1"/>
<keyword evidence="11" id="KW-1185">Reference proteome</keyword>
<dbReference type="PROSITE" id="PS51192">
    <property type="entry name" value="HELICASE_ATP_BIND_1"/>
    <property type="match status" value="1"/>
</dbReference>
<dbReference type="Gene3D" id="3.40.50.300">
    <property type="entry name" value="P-loop containing nucleotide triphosphate hydrolases"/>
    <property type="match status" value="2"/>
</dbReference>
<protein>
    <recommendedName>
        <fullName evidence="1">RNA helicase</fullName>
        <ecNumber evidence="1">3.6.4.13</ecNumber>
    </recommendedName>
</protein>
<evidence type="ECO:0000313" key="11">
    <source>
        <dbReference type="Proteomes" id="UP000014064"/>
    </source>
</evidence>
<gene>
    <name evidence="10" type="ORF">J056_004248</name>
</gene>
<keyword evidence="4" id="KW-0347">Helicase</keyword>
<dbReference type="GO" id="GO:0003724">
    <property type="term" value="F:RNA helicase activity"/>
    <property type="evidence" value="ECO:0007669"/>
    <property type="project" value="UniProtKB-EC"/>
</dbReference>
<dbReference type="PROSITE" id="PS51194">
    <property type="entry name" value="HELICASE_CTER"/>
    <property type="match status" value="1"/>
</dbReference>
<evidence type="ECO:0000256" key="4">
    <source>
        <dbReference type="ARBA" id="ARBA00022806"/>
    </source>
</evidence>
<keyword evidence="2" id="KW-0547">Nucleotide-binding</keyword>
<evidence type="ECO:0000256" key="3">
    <source>
        <dbReference type="ARBA" id="ARBA00022801"/>
    </source>
</evidence>
<dbReference type="SMART" id="SM00487">
    <property type="entry name" value="DEXDc"/>
    <property type="match status" value="1"/>
</dbReference>
<dbReference type="SMART" id="SM00490">
    <property type="entry name" value="HELICc"/>
    <property type="match status" value="1"/>
</dbReference>
<dbReference type="eggNOG" id="KOG0335">
    <property type="taxonomic scope" value="Eukaryota"/>
</dbReference>
<dbReference type="GO" id="GO:0005524">
    <property type="term" value="F:ATP binding"/>
    <property type="evidence" value="ECO:0007669"/>
    <property type="project" value="UniProtKB-KW"/>
</dbReference>
<dbReference type="HOGENOM" id="CLU_003041_18_1_1"/>
<dbReference type="PANTHER" id="PTHR47960">
    <property type="entry name" value="DEAD-BOX ATP-DEPENDENT RNA HELICASE 50"/>
    <property type="match status" value="1"/>
</dbReference>
<evidence type="ECO:0000256" key="5">
    <source>
        <dbReference type="ARBA" id="ARBA00022840"/>
    </source>
</evidence>
<dbReference type="GO" id="GO:0016787">
    <property type="term" value="F:hydrolase activity"/>
    <property type="evidence" value="ECO:0007669"/>
    <property type="project" value="UniProtKB-KW"/>
</dbReference>
<dbReference type="GeneID" id="20377200"/>
<evidence type="ECO:0000259" key="9">
    <source>
        <dbReference type="PROSITE" id="PS51194"/>
    </source>
</evidence>
<dbReference type="InterPro" id="IPR011545">
    <property type="entry name" value="DEAD/DEAH_box_helicase_dom"/>
</dbReference>
<dbReference type="EMBL" id="KE007230">
    <property type="protein sequence ID" value="EOR01462.1"/>
    <property type="molecule type" value="Genomic_DNA"/>
</dbReference>
<evidence type="ECO:0000256" key="2">
    <source>
        <dbReference type="ARBA" id="ARBA00022741"/>
    </source>
</evidence>
<feature type="domain" description="Helicase C-terminal" evidence="9">
    <location>
        <begin position="352"/>
        <end position="513"/>
    </location>
</feature>
<evidence type="ECO:0000313" key="10">
    <source>
        <dbReference type="EMBL" id="EOR01462.1"/>
    </source>
</evidence>
<dbReference type="Pfam" id="PF00270">
    <property type="entry name" value="DEAD"/>
    <property type="match status" value="1"/>
</dbReference>
<feature type="domain" description="Helicase ATP-binding" evidence="8">
    <location>
        <begin position="125"/>
        <end position="321"/>
    </location>
</feature>
<organism evidence="10 11">
    <name type="scientific">Wallemia ichthyophaga (strain EXF-994 / CBS 113033)</name>
    <dbReference type="NCBI Taxonomy" id="1299270"/>
    <lineage>
        <taxon>Eukaryota</taxon>
        <taxon>Fungi</taxon>
        <taxon>Dikarya</taxon>
        <taxon>Basidiomycota</taxon>
        <taxon>Wallemiomycotina</taxon>
        <taxon>Wallemiomycetes</taxon>
        <taxon>Wallemiales</taxon>
        <taxon>Wallemiaceae</taxon>
        <taxon>Wallemia</taxon>
    </lineage>
</organism>